<evidence type="ECO:0000313" key="2">
    <source>
        <dbReference type="EMBL" id="MDY0743384.1"/>
    </source>
</evidence>
<dbReference type="Proteomes" id="UP001285263">
    <property type="component" value="Unassembled WGS sequence"/>
</dbReference>
<feature type="compositionally biased region" description="Low complexity" evidence="1">
    <location>
        <begin position="90"/>
        <end position="102"/>
    </location>
</feature>
<comment type="caution">
    <text evidence="2">The sequence shown here is derived from an EMBL/GenBank/DDBJ whole genome shotgun (WGS) entry which is preliminary data.</text>
</comment>
<dbReference type="RefSeq" id="WP_320421265.1">
    <property type="nucleotide sequence ID" value="NZ_JAXCLA010000001.1"/>
</dbReference>
<keyword evidence="3" id="KW-1185">Reference proteome</keyword>
<proteinExistence type="predicted"/>
<gene>
    <name evidence="2" type="ORF">SNE35_02660</name>
</gene>
<organism evidence="2 3">
    <name type="scientific">Roseateles agri</name>
    <dbReference type="NCBI Taxonomy" id="3098619"/>
    <lineage>
        <taxon>Bacteria</taxon>
        <taxon>Pseudomonadati</taxon>
        <taxon>Pseudomonadota</taxon>
        <taxon>Betaproteobacteria</taxon>
        <taxon>Burkholderiales</taxon>
        <taxon>Sphaerotilaceae</taxon>
        <taxon>Roseateles</taxon>
    </lineage>
</organism>
<feature type="compositionally biased region" description="Basic and acidic residues" evidence="1">
    <location>
        <begin position="103"/>
        <end position="112"/>
    </location>
</feature>
<evidence type="ECO:0008006" key="4">
    <source>
        <dbReference type="Google" id="ProtNLM"/>
    </source>
</evidence>
<accession>A0ABU5DDQ5</accession>
<sequence>MSRKARAYTQEIAQLRAEGYTLEAIREALAAAGVHVSLSTVWREELRASDSTRPVTVNPACSSTPPVAPLPAPVSDLTSSPETPAPPSTSPGTSAAAPPAARTGKDVAEAFRRSQSTNPFIRAKEKS</sequence>
<reference evidence="2 3" key="1">
    <citation type="submission" date="2023-11" db="EMBL/GenBank/DDBJ databases">
        <title>Paucibacter sp. nov., isolated from fresh soil in Korea.</title>
        <authorList>
            <person name="Le N.T.T."/>
        </authorList>
    </citation>
    <scope>NUCLEOTIDE SEQUENCE [LARGE SCALE GENOMIC DNA]</scope>
    <source>
        <strain evidence="2 3">R3-3</strain>
    </source>
</reference>
<feature type="compositionally biased region" description="Polar residues" evidence="1">
    <location>
        <begin position="51"/>
        <end position="65"/>
    </location>
</feature>
<protein>
    <recommendedName>
        <fullName evidence="4">Transposase</fullName>
    </recommendedName>
</protein>
<name>A0ABU5DDQ5_9BURK</name>
<feature type="region of interest" description="Disordered" evidence="1">
    <location>
        <begin position="47"/>
        <end position="127"/>
    </location>
</feature>
<dbReference type="EMBL" id="JAXCLA010000001">
    <property type="protein sequence ID" value="MDY0743384.1"/>
    <property type="molecule type" value="Genomic_DNA"/>
</dbReference>
<evidence type="ECO:0000313" key="3">
    <source>
        <dbReference type="Proteomes" id="UP001285263"/>
    </source>
</evidence>
<evidence type="ECO:0000256" key="1">
    <source>
        <dbReference type="SAM" id="MobiDB-lite"/>
    </source>
</evidence>